<evidence type="ECO:0000256" key="2">
    <source>
        <dbReference type="SAM" id="Phobius"/>
    </source>
</evidence>
<organism evidence="3 5">
    <name type="scientific">Dermatophagoides pteronyssinus</name>
    <name type="common">European house dust mite</name>
    <dbReference type="NCBI Taxonomy" id="6956"/>
    <lineage>
        <taxon>Eukaryota</taxon>
        <taxon>Metazoa</taxon>
        <taxon>Ecdysozoa</taxon>
        <taxon>Arthropoda</taxon>
        <taxon>Chelicerata</taxon>
        <taxon>Arachnida</taxon>
        <taxon>Acari</taxon>
        <taxon>Acariformes</taxon>
        <taxon>Sarcoptiformes</taxon>
        <taxon>Astigmata</taxon>
        <taxon>Psoroptidia</taxon>
        <taxon>Analgoidea</taxon>
        <taxon>Pyroglyphidae</taxon>
        <taxon>Dermatophagoidinae</taxon>
        <taxon>Dermatophagoides</taxon>
    </lineage>
</organism>
<dbReference type="Gene3D" id="3.50.30.50">
    <property type="entry name" value="Putative cyclase"/>
    <property type="match status" value="1"/>
</dbReference>
<protein>
    <submittedName>
        <fullName evidence="4 5">Uncharacterized protein LOC113799691 isoform X1</fullName>
    </submittedName>
</protein>
<keyword evidence="2" id="KW-0472">Membrane</keyword>
<sequence>MHQCWSFLYIGIKMTLLSLIAIYLLLVLKPLFFQQISAHRMTVDLSYKMDAKIMKWITARPYELRILSREKKTGNQTIRIQSDEIFMATHTGTHMDAPNHFGGKDKWSIADIPLENLLERPLVIIDVVGQSQSERDYQTNVNDFKEWEQKNGPIEQGSIVIIRTGWSRFWPNKLDYFGTDTTDDTLTHFPGLHPLAAQWLVDKKIVGVGIDGPSIDCGQCNDYRSHVILNENNIYILENLDQTVFDLNPVGATLTVLPMRLADSSGCPVRPIAQYLHDHQSMNDGHTIKLSSSIIIMMITLIISTLLFS</sequence>
<dbReference type="OrthoDB" id="7108654at2759"/>
<dbReference type="GO" id="GO:0004061">
    <property type="term" value="F:arylformamidase activity"/>
    <property type="evidence" value="ECO:0007669"/>
    <property type="project" value="InterPro"/>
</dbReference>
<reference evidence="4 5" key="1">
    <citation type="submission" date="2025-04" db="UniProtKB">
        <authorList>
            <consortium name="RefSeq"/>
        </authorList>
    </citation>
    <scope>IDENTIFICATION</scope>
    <source>
        <strain evidence="4 5">Airmid</strain>
    </source>
</reference>
<dbReference type="RefSeq" id="XP_027206175.1">
    <property type="nucleotide sequence ID" value="XM_027350374.1"/>
</dbReference>
<keyword evidence="2" id="KW-1133">Transmembrane helix</keyword>
<feature type="transmembrane region" description="Helical" evidence="2">
    <location>
        <begin position="6"/>
        <end position="28"/>
    </location>
</feature>
<dbReference type="GO" id="GO:0019441">
    <property type="term" value="P:L-tryptophan catabolic process to kynurenine"/>
    <property type="evidence" value="ECO:0007669"/>
    <property type="project" value="InterPro"/>
</dbReference>
<dbReference type="AlphaFoldDB" id="A0A6P6YLV4"/>
<accession>A0A6P6YLV4</accession>
<feature type="transmembrane region" description="Helical" evidence="2">
    <location>
        <begin position="290"/>
        <end position="308"/>
    </location>
</feature>
<dbReference type="SUPFAM" id="SSF102198">
    <property type="entry name" value="Putative cyclase"/>
    <property type="match status" value="1"/>
</dbReference>
<dbReference type="PANTHER" id="PTHR31118">
    <property type="entry name" value="CYCLASE-LIKE PROTEIN 2"/>
    <property type="match status" value="1"/>
</dbReference>
<dbReference type="PANTHER" id="PTHR31118:SF12">
    <property type="entry name" value="CYCLASE-LIKE PROTEIN 2"/>
    <property type="match status" value="1"/>
</dbReference>
<evidence type="ECO:0000313" key="3">
    <source>
        <dbReference type="Proteomes" id="UP000515146"/>
    </source>
</evidence>
<evidence type="ECO:0000313" key="5">
    <source>
        <dbReference type="RefSeq" id="XP_027206175.1"/>
    </source>
</evidence>
<dbReference type="InterPro" id="IPR037175">
    <property type="entry name" value="KFase_sf"/>
</dbReference>
<evidence type="ECO:0000313" key="4">
    <source>
        <dbReference type="RefSeq" id="XP_027206174.1"/>
    </source>
</evidence>
<proteinExistence type="inferred from homology"/>
<dbReference type="Pfam" id="PF04199">
    <property type="entry name" value="Cyclase"/>
    <property type="match status" value="1"/>
</dbReference>
<keyword evidence="3" id="KW-1185">Reference proteome</keyword>
<dbReference type="RefSeq" id="XP_027206174.1">
    <property type="nucleotide sequence ID" value="XM_027350373.1"/>
</dbReference>
<name>A0A6P6YLV4_DERPT</name>
<dbReference type="InterPro" id="IPR007325">
    <property type="entry name" value="KFase/CYL"/>
</dbReference>
<dbReference type="KEGG" id="dpte:113799691"/>
<comment type="similarity">
    <text evidence="1">Belongs to the Cyclase 1 superfamily.</text>
</comment>
<keyword evidence="2" id="KW-0812">Transmembrane</keyword>
<evidence type="ECO:0000256" key="1">
    <source>
        <dbReference type="ARBA" id="ARBA00007865"/>
    </source>
</evidence>
<dbReference type="Proteomes" id="UP000515146">
    <property type="component" value="Unplaced"/>
</dbReference>
<gene>
    <name evidence="4 5" type="primary">LOC113799691</name>
</gene>